<proteinExistence type="predicted"/>
<organism evidence="2 3">
    <name type="scientific">Sphingobium cyanobacteriorum</name>
    <dbReference type="NCBI Taxonomy" id="3063954"/>
    <lineage>
        <taxon>Bacteria</taxon>
        <taxon>Pseudomonadati</taxon>
        <taxon>Pseudomonadota</taxon>
        <taxon>Alphaproteobacteria</taxon>
        <taxon>Sphingomonadales</taxon>
        <taxon>Sphingomonadaceae</taxon>
        <taxon>Sphingobium</taxon>
    </lineage>
</organism>
<evidence type="ECO:0000313" key="3">
    <source>
        <dbReference type="Proteomes" id="UP001176471"/>
    </source>
</evidence>
<feature type="non-terminal residue" evidence="2">
    <location>
        <position position="1"/>
    </location>
</feature>
<protein>
    <submittedName>
        <fullName evidence="2">Uncharacterized protein</fullName>
    </submittedName>
</protein>
<reference evidence="2" key="1">
    <citation type="submission" date="2023-07" db="EMBL/GenBank/DDBJ databases">
        <title>Bacterial whole genome sequence for Sphingobium sp. HBC34.</title>
        <authorList>
            <person name="Le V."/>
            <person name="Ko S.-R."/>
            <person name="Ahn C.-Y."/>
            <person name="Oh H.-M."/>
        </authorList>
    </citation>
    <scope>NUCLEOTIDE SEQUENCE</scope>
    <source>
        <strain evidence="2">HBC34</strain>
    </source>
</reference>
<dbReference type="RefSeq" id="WP_304536299.1">
    <property type="nucleotide sequence ID" value="NZ_JAUQOM010000006.1"/>
</dbReference>
<comment type="caution">
    <text evidence="2">The sequence shown here is derived from an EMBL/GenBank/DDBJ whole genome shotgun (WGS) entry which is preliminary data.</text>
</comment>
<gene>
    <name evidence="2" type="ORF">Q4610_12520</name>
</gene>
<feature type="region of interest" description="Disordered" evidence="1">
    <location>
        <begin position="1"/>
        <end position="70"/>
    </location>
</feature>
<name>A0ABT8ZPF9_9SPHN</name>
<sequence length="70" mass="7278">ARKAGFLRSTANKNITAKKAPTQTQQGFAPGPAKQHPLDTGTSRFLHAAVKKRAGKSPAQKGITAADPSP</sequence>
<dbReference type="Proteomes" id="UP001176471">
    <property type="component" value="Unassembled WGS sequence"/>
</dbReference>
<evidence type="ECO:0000313" key="2">
    <source>
        <dbReference type="EMBL" id="MDO7835869.1"/>
    </source>
</evidence>
<accession>A0ABT8ZPF9</accession>
<keyword evidence="3" id="KW-1185">Reference proteome</keyword>
<feature type="compositionally biased region" description="Polar residues" evidence="1">
    <location>
        <begin position="9"/>
        <end position="27"/>
    </location>
</feature>
<evidence type="ECO:0000256" key="1">
    <source>
        <dbReference type="SAM" id="MobiDB-lite"/>
    </source>
</evidence>
<dbReference type="EMBL" id="JAUQOM010000006">
    <property type="protein sequence ID" value="MDO7835869.1"/>
    <property type="molecule type" value="Genomic_DNA"/>
</dbReference>